<sequence length="118" mass="13120">MSKKLIIITSAAGLLSFSGAFVLGWLTQPAPAGRLDEPGQLTIASVDTFPELPRPVVDMTGAVGTVSDREKKTMTEKQLKNLVFEVREKVQEYHDKLQNLGLREQRLQRAQDALKEDI</sequence>
<dbReference type="AlphaFoldDB" id="X0VBE0"/>
<gene>
    <name evidence="1" type="ORF">S01H1_28543</name>
</gene>
<dbReference type="EMBL" id="BARS01017453">
    <property type="protein sequence ID" value="GAF97920.1"/>
    <property type="molecule type" value="Genomic_DNA"/>
</dbReference>
<protein>
    <submittedName>
        <fullName evidence="1">Uncharacterized protein</fullName>
    </submittedName>
</protein>
<feature type="non-terminal residue" evidence="1">
    <location>
        <position position="118"/>
    </location>
</feature>
<evidence type="ECO:0000313" key="1">
    <source>
        <dbReference type="EMBL" id="GAF97920.1"/>
    </source>
</evidence>
<organism evidence="1">
    <name type="scientific">marine sediment metagenome</name>
    <dbReference type="NCBI Taxonomy" id="412755"/>
    <lineage>
        <taxon>unclassified sequences</taxon>
        <taxon>metagenomes</taxon>
        <taxon>ecological metagenomes</taxon>
    </lineage>
</organism>
<accession>X0VBE0</accession>
<comment type="caution">
    <text evidence="1">The sequence shown here is derived from an EMBL/GenBank/DDBJ whole genome shotgun (WGS) entry which is preliminary data.</text>
</comment>
<proteinExistence type="predicted"/>
<name>X0VBE0_9ZZZZ</name>
<reference evidence="1" key="1">
    <citation type="journal article" date="2014" name="Front. Microbiol.">
        <title>High frequency of phylogenetically diverse reductive dehalogenase-homologous genes in deep subseafloor sedimentary metagenomes.</title>
        <authorList>
            <person name="Kawai M."/>
            <person name="Futagami T."/>
            <person name="Toyoda A."/>
            <person name="Takaki Y."/>
            <person name="Nishi S."/>
            <person name="Hori S."/>
            <person name="Arai W."/>
            <person name="Tsubouchi T."/>
            <person name="Morono Y."/>
            <person name="Uchiyama I."/>
            <person name="Ito T."/>
            <person name="Fujiyama A."/>
            <person name="Inagaki F."/>
            <person name="Takami H."/>
        </authorList>
    </citation>
    <scope>NUCLEOTIDE SEQUENCE</scope>
    <source>
        <strain evidence="1">Expedition CK06-06</strain>
    </source>
</reference>